<comment type="caution">
    <text evidence="7">The sequence shown here is derived from an EMBL/GenBank/DDBJ whole genome shotgun (WGS) entry which is preliminary data.</text>
</comment>
<keyword evidence="8" id="KW-1185">Reference proteome</keyword>
<keyword evidence="4" id="KW-0539">Nucleus</keyword>
<dbReference type="SUPFAM" id="SSF47459">
    <property type="entry name" value="HLH, helix-loop-helix DNA-binding domain"/>
    <property type="match status" value="1"/>
</dbReference>
<sequence length="242" mass="26904">MQSDRQYYPREVVLPLENLVDAGDMQNSSAASAFAADLPLGLKHSGAVHCAEFQPSEICPKKFIIFDRTHDRSQIMFHPMIGEKLSYDGLELNASCYGDNIDRNNANYEQKEISCLFNDNLNEIDALLSFDDEVEDSDEEEVSSANTHGDDGSRSLDSFSNNSSKSRKIKHPSSSQKSSDCGGRYDEQKRKKLQKMIQVLRGIVPGGDQMNTVAILDAAVRYLKSLKVEAQNLGVANLKNYA</sequence>
<accession>A0AAD3T0D8</accession>
<evidence type="ECO:0000256" key="3">
    <source>
        <dbReference type="ARBA" id="ARBA00023163"/>
    </source>
</evidence>
<evidence type="ECO:0000256" key="4">
    <source>
        <dbReference type="ARBA" id="ARBA00023242"/>
    </source>
</evidence>
<evidence type="ECO:0000256" key="2">
    <source>
        <dbReference type="ARBA" id="ARBA00023015"/>
    </source>
</evidence>
<dbReference type="PANTHER" id="PTHR36066">
    <property type="entry name" value="TRANSCRIPTION FACTOR BHLH145"/>
    <property type="match status" value="1"/>
</dbReference>
<evidence type="ECO:0000256" key="1">
    <source>
        <dbReference type="ARBA" id="ARBA00004123"/>
    </source>
</evidence>
<dbReference type="SMART" id="SM00353">
    <property type="entry name" value="HLH"/>
    <property type="match status" value="1"/>
</dbReference>
<dbReference type="AlphaFoldDB" id="A0AAD3T0D8"/>
<dbReference type="GO" id="GO:0005634">
    <property type="term" value="C:nucleus"/>
    <property type="evidence" value="ECO:0007669"/>
    <property type="project" value="UniProtKB-SubCell"/>
</dbReference>
<proteinExistence type="predicted"/>
<keyword evidence="3" id="KW-0804">Transcription</keyword>
<dbReference type="InterPro" id="IPR037546">
    <property type="entry name" value="SAC51-like"/>
</dbReference>
<gene>
    <name evidence="7" type="ORF">Nepgr_022207</name>
</gene>
<evidence type="ECO:0000259" key="6">
    <source>
        <dbReference type="PROSITE" id="PS50888"/>
    </source>
</evidence>
<dbReference type="PROSITE" id="PS50888">
    <property type="entry name" value="BHLH"/>
    <property type="match status" value="1"/>
</dbReference>
<dbReference type="InterPro" id="IPR011598">
    <property type="entry name" value="bHLH_dom"/>
</dbReference>
<dbReference type="InterPro" id="IPR036638">
    <property type="entry name" value="HLH_DNA-bd_sf"/>
</dbReference>
<dbReference type="GO" id="GO:0046983">
    <property type="term" value="F:protein dimerization activity"/>
    <property type="evidence" value="ECO:0007669"/>
    <property type="project" value="InterPro"/>
</dbReference>
<keyword evidence="2" id="KW-0805">Transcription regulation</keyword>
<protein>
    <recommendedName>
        <fullName evidence="6">BHLH domain-containing protein</fullName>
    </recommendedName>
</protein>
<evidence type="ECO:0000313" key="7">
    <source>
        <dbReference type="EMBL" id="GMH20366.1"/>
    </source>
</evidence>
<evidence type="ECO:0000313" key="8">
    <source>
        <dbReference type="Proteomes" id="UP001279734"/>
    </source>
</evidence>
<feature type="region of interest" description="Disordered" evidence="5">
    <location>
        <begin position="135"/>
        <end position="185"/>
    </location>
</feature>
<dbReference type="Gene3D" id="4.10.280.10">
    <property type="entry name" value="Helix-loop-helix DNA-binding domain"/>
    <property type="match status" value="1"/>
</dbReference>
<dbReference type="EMBL" id="BSYO01000021">
    <property type="protein sequence ID" value="GMH20366.1"/>
    <property type="molecule type" value="Genomic_DNA"/>
</dbReference>
<name>A0AAD3T0D8_NEPGR</name>
<evidence type="ECO:0000256" key="5">
    <source>
        <dbReference type="SAM" id="MobiDB-lite"/>
    </source>
</evidence>
<feature type="compositionally biased region" description="Low complexity" evidence="5">
    <location>
        <begin position="155"/>
        <end position="164"/>
    </location>
</feature>
<reference evidence="7" key="1">
    <citation type="submission" date="2023-05" db="EMBL/GenBank/DDBJ databases">
        <title>Nepenthes gracilis genome sequencing.</title>
        <authorList>
            <person name="Fukushima K."/>
        </authorList>
    </citation>
    <scope>NUCLEOTIDE SEQUENCE</scope>
    <source>
        <strain evidence="7">SING2019-196</strain>
    </source>
</reference>
<organism evidence="7 8">
    <name type="scientific">Nepenthes gracilis</name>
    <name type="common">Slender pitcher plant</name>
    <dbReference type="NCBI Taxonomy" id="150966"/>
    <lineage>
        <taxon>Eukaryota</taxon>
        <taxon>Viridiplantae</taxon>
        <taxon>Streptophyta</taxon>
        <taxon>Embryophyta</taxon>
        <taxon>Tracheophyta</taxon>
        <taxon>Spermatophyta</taxon>
        <taxon>Magnoliopsida</taxon>
        <taxon>eudicotyledons</taxon>
        <taxon>Gunneridae</taxon>
        <taxon>Pentapetalae</taxon>
        <taxon>Caryophyllales</taxon>
        <taxon>Nepenthaceae</taxon>
        <taxon>Nepenthes</taxon>
    </lineage>
</organism>
<comment type="subcellular location">
    <subcellularLocation>
        <location evidence="1">Nucleus</location>
    </subcellularLocation>
</comment>
<feature type="domain" description="BHLH" evidence="6">
    <location>
        <begin position="177"/>
        <end position="226"/>
    </location>
</feature>
<dbReference type="Pfam" id="PF23173">
    <property type="entry name" value="bHLH_SAC51"/>
    <property type="match status" value="1"/>
</dbReference>
<dbReference type="PANTHER" id="PTHR36066:SF11">
    <property type="entry name" value="TRANSCRIPTION FACTOR BHLH144"/>
    <property type="match status" value="1"/>
</dbReference>
<dbReference type="Proteomes" id="UP001279734">
    <property type="component" value="Unassembled WGS sequence"/>
</dbReference>